<keyword evidence="2" id="KW-1185">Reference proteome</keyword>
<protein>
    <submittedName>
        <fullName evidence="1">Uncharacterized protein</fullName>
    </submittedName>
</protein>
<sequence>MASSIPNKDKPAFLARLSEFDDVVATEQNASNAKANEGKKTS</sequence>
<evidence type="ECO:0000313" key="2">
    <source>
        <dbReference type="Proteomes" id="UP001152658"/>
    </source>
</evidence>
<dbReference type="EMBL" id="CALYLK010000128">
    <property type="protein sequence ID" value="CAH8213428.1"/>
    <property type="molecule type" value="Genomic_DNA"/>
</dbReference>
<reference evidence="1" key="1">
    <citation type="submission" date="2022-06" db="EMBL/GenBank/DDBJ databases">
        <authorList>
            <person name="Goudenege D."/>
            <person name="Le Roux F."/>
        </authorList>
    </citation>
    <scope>NUCLEOTIDE SEQUENCE</scope>
    <source>
        <strain evidence="1">12-063</strain>
    </source>
</reference>
<evidence type="ECO:0000313" key="1">
    <source>
        <dbReference type="EMBL" id="CAH8213428.1"/>
    </source>
</evidence>
<gene>
    <name evidence="1" type="ORF">VAE063_880320</name>
</gene>
<dbReference type="Proteomes" id="UP001152658">
    <property type="component" value="Unassembled WGS sequence"/>
</dbReference>
<organism evidence="1 2">
    <name type="scientific">Vibrio aestuarianus</name>
    <dbReference type="NCBI Taxonomy" id="28171"/>
    <lineage>
        <taxon>Bacteria</taxon>
        <taxon>Pseudomonadati</taxon>
        <taxon>Pseudomonadota</taxon>
        <taxon>Gammaproteobacteria</taxon>
        <taxon>Vibrionales</taxon>
        <taxon>Vibrionaceae</taxon>
        <taxon>Vibrio</taxon>
    </lineage>
</organism>
<accession>A0ABM9FM90</accession>
<comment type="caution">
    <text evidence="1">The sequence shown here is derived from an EMBL/GenBank/DDBJ whole genome shotgun (WGS) entry which is preliminary data.</text>
</comment>
<name>A0ABM9FM90_9VIBR</name>
<proteinExistence type="predicted"/>